<evidence type="ECO:0000313" key="1">
    <source>
        <dbReference type="EMBL" id="KAI3709787.1"/>
    </source>
</evidence>
<proteinExistence type="predicted"/>
<protein>
    <submittedName>
        <fullName evidence="1">Uncharacterized protein</fullName>
    </submittedName>
</protein>
<comment type="caution">
    <text evidence="1">The sequence shown here is derived from an EMBL/GenBank/DDBJ whole genome shotgun (WGS) entry which is preliminary data.</text>
</comment>
<accession>A0ACB9AI13</accession>
<dbReference type="EMBL" id="CM042015">
    <property type="protein sequence ID" value="KAI3709787.1"/>
    <property type="molecule type" value="Genomic_DNA"/>
</dbReference>
<name>A0ACB9AI13_CICIN</name>
<evidence type="ECO:0000313" key="2">
    <source>
        <dbReference type="Proteomes" id="UP001055811"/>
    </source>
</evidence>
<reference evidence="1 2" key="2">
    <citation type="journal article" date="2022" name="Mol. Ecol. Resour.">
        <title>The genomes of chicory, endive, great burdock and yacon provide insights into Asteraceae paleo-polyploidization history and plant inulin production.</title>
        <authorList>
            <person name="Fan W."/>
            <person name="Wang S."/>
            <person name="Wang H."/>
            <person name="Wang A."/>
            <person name="Jiang F."/>
            <person name="Liu H."/>
            <person name="Zhao H."/>
            <person name="Xu D."/>
            <person name="Zhang Y."/>
        </authorList>
    </citation>
    <scope>NUCLEOTIDE SEQUENCE [LARGE SCALE GENOMIC DNA]</scope>
    <source>
        <strain evidence="2">cv. Punajuju</strain>
        <tissue evidence="1">Leaves</tissue>
    </source>
</reference>
<dbReference type="Proteomes" id="UP001055811">
    <property type="component" value="Linkage Group LG07"/>
</dbReference>
<reference evidence="2" key="1">
    <citation type="journal article" date="2022" name="Mol. Ecol. Resour.">
        <title>The genomes of chicory, endive, great burdock and yacon provide insights into Asteraceae palaeo-polyploidization history and plant inulin production.</title>
        <authorList>
            <person name="Fan W."/>
            <person name="Wang S."/>
            <person name="Wang H."/>
            <person name="Wang A."/>
            <person name="Jiang F."/>
            <person name="Liu H."/>
            <person name="Zhao H."/>
            <person name="Xu D."/>
            <person name="Zhang Y."/>
        </authorList>
    </citation>
    <scope>NUCLEOTIDE SEQUENCE [LARGE SCALE GENOMIC DNA]</scope>
    <source>
        <strain evidence="2">cv. Punajuju</strain>
    </source>
</reference>
<sequence>MNNHLHHPLSDFRPFPSNIVDLPVLPSADVCEECEIFFCRNRDSVTVSFPFYRPVSLPSSEDSKLKIENRHLHPVTKSQIVRNRDSVTVSFPFYRPVSLPSSEDSKLKIENRHLHPVTKSQIVRNRDSVTVSFPFYRPVSLPSSEDSKLKIENRHLHPVTKSQIVRCRFGRTLVNKNLNEFICNNFVADEFTCNNFVVLLISGM</sequence>
<keyword evidence="2" id="KW-1185">Reference proteome</keyword>
<organism evidence="1 2">
    <name type="scientific">Cichorium intybus</name>
    <name type="common">Chicory</name>
    <dbReference type="NCBI Taxonomy" id="13427"/>
    <lineage>
        <taxon>Eukaryota</taxon>
        <taxon>Viridiplantae</taxon>
        <taxon>Streptophyta</taxon>
        <taxon>Embryophyta</taxon>
        <taxon>Tracheophyta</taxon>
        <taxon>Spermatophyta</taxon>
        <taxon>Magnoliopsida</taxon>
        <taxon>eudicotyledons</taxon>
        <taxon>Gunneridae</taxon>
        <taxon>Pentapetalae</taxon>
        <taxon>asterids</taxon>
        <taxon>campanulids</taxon>
        <taxon>Asterales</taxon>
        <taxon>Asteraceae</taxon>
        <taxon>Cichorioideae</taxon>
        <taxon>Cichorieae</taxon>
        <taxon>Cichoriinae</taxon>
        <taxon>Cichorium</taxon>
    </lineage>
</organism>
<gene>
    <name evidence="1" type="ORF">L2E82_39553</name>
</gene>